<keyword evidence="2 5" id="KW-0808">Transferase</keyword>
<evidence type="ECO:0000256" key="4">
    <source>
        <dbReference type="ARBA" id="ARBA00022756"/>
    </source>
</evidence>
<dbReference type="CDD" id="cd02440">
    <property type="entry name" value="AdoMet_MTases"/>
    <property type="match status" value="1"/>
</dbReference>
<dbReference type="RefSeq" id="WP_007954530.1">
    <property type="nucleotide sequence ID" value="NZ_CP010978.1"/>
</dbReference>
<protein>
    <recommendedName>
        <fullName evidence="5">Malonyl-[acyl-carrier protein] O-methyltransferase</fullName>
        <shortName evidence="5">Malonyl-ACP O-methyltransferase</shortName>
        <ecNumber evidence="5">2.1.1.197</ecNumber>
    </recommendedName>
    <alternativeName>
        <fullName evidence="5">Biotin synthesis protein BioC</fullName>
    </alternativeName>
</protein>
<dbReference type="InterPro" id="IPR029063">
    <property type="entry name" value="SAM-dependent_MTases_sf"/>
</dbReference>
<evidence type="ECO:0000256" key="5">
    <source>
        <dbReference type="HAMAP-Rule" id="MF_00835"/>
    </source>
</evidence>
<dbReference type="PANTHER" id="PTHR13090:SF1">
    <property type="entry name" value="ARGININE-HYDROXYLASE NDUFAF5, MITOCHONDRIAL"/>
    <property type="match status" value="1"/>
</dbReference>
<evidence type="ECO:0000256" key="1">
    <source>
        <dbReference type="ARBA" id="ARBA00022603"/>
    </source>
</evidence>
<dbReference type="GO" id="GO:0032259">
    <property type="term" value="P:methylation"/>
    <property type="evidence" value="ECO:0007669"/>
    <property type="project" value="UniProtKB-KW"/>
</dbReference>
<dbReference type="InterPro" id="IPR011814">
    <property type="entry name" value="BioC"/>
</dbReference>
<dbReference type="HOGENOM" id="CLU_046586_2_3_9"/>
<comment type="function">
    <text evidence="5">Converts the free carboxyl group of a malonyl-thioester to its methyl ester by transfer of a methyl group from S-adenosyl-L-methionine (SAM). It allows to synthesize pimeloyl-ACP via the fatty acid synthetic pathway.</text>
</comment>
<evidence type="ECO:0000256" key="3">
    <source>
        <dbReference type="ARBA" id="ARBA00022691"/>
    </source>
</evidence>
<dbReference type="NCBIfam" id="TIGR02072">
    <property type="entry name" value="BioC"/>
    <property type="match status" value="1"/>
</dbReference>
<dbReference type="Pfam" id="PF13847">
    <property type="entry name" value="Methyltransf_31"/>
    <property type="match status" value="1"/>
</dbReference>
<evidence type="ECO:0000313" key="8">
    <source>
        <dbReference type="Proteomes" id="UP000005361"/>
    </source>
</evidence>
<comment type="similarity">
    <text evidence="5">Belongs to the methyltransferase superfamily.</text>
</comment>
<dbReference type="PANTHER" id="PTHR13090">
    <property type="entry name" value="ARGININE-HYDROXYLASE NDUFAF5, MITOCHONDRIAL"/>
    <property type="match status" value="1"/>
</dbReference>
<reference evidence="8" key="2">
    <citation type="submission" date="2015-02" db="EMBL/GenBank/DDBJ databases">
        <title>Complete Genome Sequence of Pelosinus fermentans JBW45.</title>
        <authorList>
            <person name="De Leon K.B."/>
            <person name="Utturkar S.M."/>
            <person name="Camilleri L.B."/>
            <person name="Arkin A.P."/>
            <person name="Fields M.W."/>
            <person name="Brown S.D."/>
            <person name="Wall J.D."/>
        </authorList>
    </citation>
    <scope>NUCLEOTIDE SEQUENCE [LARGE SCALE GENOMIC DNA]</scope>
    <source>
        <strain evidence="8">JBW45</strain>
    </source>
</reference>
<gene>
    <name evidence="5" type="primary">bioC</name>
    <name evidence="7" type="ORF">JBW_03070</name>
</gene>
<name>I9NUW2_9FIRM</name>
<dbReference type="STRING" id="1192197.JBW_03070"/>
<evidence type="ECO:0000259" key="6">
    <source>
        <dbReference type="Pfam" id="PF13847"/>
    </source>
</evidence>
<dbReference type="GO" id="GO:0009102">
    <property type="term" value="P:biotin biosynthetic process"/>
    <property type="evidence" value="ECO:0007669"/>
    <property type="project" value="UniProtKB-UniRule"/>
</dbReference>
<evidence type="ECO:0000256" key="2">
    <source>
        <dbReference type="ARBA" id="ARBA00022679"/>
    </source>
</evidence>
<dbReference type="GO" id="GO:0010340">
    <property type="term" value="F:carboxyl-O-methyltransferase activity"/>
    <property type="evidence" value="ECO:0007669"/>
    <property type="project" value="UniProtKB-UniRule"/>
</dbReference>
<comment type="catalytic activity">
    <reaction evidence="5">
        <text>malonyl-[ACP] + S-adenosyl-L-methionine = malonyl-[ACP] methyl ester + S-adenosyl-L-homocysteine</text>
        <dbReference type="Rhea" id="RHEA:17105"/>
        <dbReference type="Rhea" id="RHEA-COMP:9623"/>
        <dbReference type="Rhea" id="RHEA-COMP:9954"/>
        <dbReference type="ChEBI" id="CHEBI:57856"/>
        <dbReference type="ChEBI" id="CHEBI:59789"/>
        <dbReference type="ChEBI" id="CHEBI:78449"/>
        <dbReference type="ChEBI" id="CHEBI:78845"/>
        <dbReference type="EC" id="2.1.1.197"/>
    </reaction>
</comment>
<evidence type="ECO:0000313" key="7">
    <source>
        <dbReference type="EMBL" id="AJQ28411.1"/>
    </source>
</evidence>
<dbReference type="Proteomes" id="UP000005361">
    <property type="component" value="Chromosome"/>
</dbReference>
<dbReference type="InterPro" id="IPR025714">
    <property type="entry name" value="Methyltranfer_dom"/>
</dbReference>
<reference evidence="7 8" key="1">
    <citation type="journal article" date="2015" name="Genome Announc.">
        <title>Complete Genome Sequence of Pelosinus fermentans JBW45, a Member of a Remarkably Competitive Group of Negativicutes in the Firmicutes Phylum.</title>
        <authorList>
            <person name="De Leon K.B."/>
            <person name="Utturkar S.M."/>
            <person name="Camilleri L.B."/>
            <person name="Elias D.A."/>
            <person name="Arkin A.P."/>
            <person name="Fields M.W."/>
            <person name="Brown S.D."/>
            <person name="Wall J.D."/>
        </authorList>
    </citation>
    <scope>NUCLEOTIDE SEQUENCE [LARGE SCALE GENOMIC DNA]</scope>
    <source>
        <strain evidence="7 8">JBW45</strain>
    </source>
</reference>
<accession>I9NUW2</accession>
<dbReference type="AlphaFoldDB" id="I9NUW2"/>
<organism evidence="7 8">
    <name type="scientific">Pelosinus fermentans JBW45</name>
    <dbReference type="NCBI Taxonomy" id="1192197"/>
    <lineage>
        <taxon>Bacteria</taxon>
        <taxon>Bacillati</taxon>
        <taxon>Bacillota</taxon>
        <taxon>Negativicutes</taxon>
        <taxon>Selenomonadales</taxon>
        <taxon>Sporomusaceae</taxon>
        <taxon>Pelosinus</taxon>
    </lineage>
</organism>
<proteinExistence type="inferred from homology"/>
<keyword evidence="4 5" id="KW-0093">Biotin biosynthesis</keyword>
<dbReference type="InterPro" id="IPR050602">
    <property type="entry name" value="Malonyl-ACP_OMT"/>
</dbReference>
<dbReference type="SUPFAM" id="SSF53335">
    <property type="entry name" value="S-adenosyl-L-methionine-dependent methyltransferases"/>
    <property type="match status" value="1"/>
</dbReference>
<sequence>MISKTQVSCHFGRRSQAYDEYAVVQKSMGYSLLELVKEAGVFQNILEIGCGTGFLTTLLAQRYPMAKITASDISSEMLTVATKNLSQYENVSFALEDGENLKLSEKFDLIVSNAAFQWFNDYQQAFTQMERHLLPGGCLIYATFGEQTFYELNQSFQAAHRSLEIKRVHHGPEFISMRKLTDITCGLGLSVHLEEENITEKFKGVREFLTSVKKIGANNSSKGENILIHRRLMLSMMDFYKNTFEQFGQIPATYHIIYGSHKKKKRTFWGQYLRYDLVDTFSKKVIQK</sequence>
<dbReference type="Gene3D" id="3.40.50.150">
    <property type="entry name" value="Vaccinia Virus protein VP39"/>
    <property type="match status" value="1"/>
</dbReference>
<dbReference type="KEGG" id="pft:JBW_03070"/>
<dbReference type="EC" id="2.1.1.197" evidence="5"/>
<keyword evidence="3 5" id="KW-0949">S-adenosyl-L-methionine</keyword>
<dbReference type="UniPathway" id="UPA00078"/>
<feature type="domain" description="Methyltransferase" evidence="6">
    <location>
        <begin position="44"/>
        <end position="155"/>
    </location>
</feature>
<dbReference type="EMBL" id="CP010978">
    <property type="protein sequence ID" value="AJQ28411.1"/>
    <property type="molecule type" value="Genomic_DNA"/>
</dbReference>
<dbReference type="GO" id="GO:0102130">
    <property type="term" value="F:malonyl-CoA methyltransferase activity"/>
    <property type="evidence" value="ECO:0007669"/>
    <property type="project" value="UniProtKB-EC"/>
</dbReference>
<dbReference type="HAMAP" id="MF_00835">
    <property type="entry name" value="BioC"/>
    <property type="match status" value="1"/>
</dbReference>
<comment type="pathway">
    <text evidence="5">Cofactor biosynthesis; biotin biosynthesis.</text>
</comment>
<keyword evidence="1 5" id="KW-0489">Methyltransferase</keyword>